<accession>F4Q2W6</accession>
<keyword evidence="3" id="KW-0456">Lyase</keyword>
<gene>
    <name evidence="6" type="ORF">DFA_07720</name>
</gene>
<dbReference type="GeneID" id="14868662"/>
<dbReference type="NCBIfam" id="NF006050">
    <property type="entry name" value="PRK08197.1"/>
    <property type="match status" value="1"/>
</dbReference>
<dbReference type="SUPFAM" id="SSF53686">
    <property type="entry name" value="Tryptophan synthase beta subunit-like PLP-dependent enzymes"/>
    <property type="match status" value="1"/>
</dbReference>
<dbReference type="OMA" id="MWGFQAS"/>
<dbReference type="EMBL" id="GL883021">
    <property type="protein sequence ID" value="EGG16742.1"/>
    <property type="molecule type" value="Genomic_DNA"/>
</dbReference>
<comment type="cofactor">
    <cofactor evidence="1">
        <name>pyridoxal 5'-phosphate</name>
        <dbReference type="ChEBI" id="CHEBI:597326"/>
    </cofactor>
</comment>
<evidence type="ECO:0000259" key="5">
    <source>
        <dbReference type="Pfam" id="PF00291"/>
    </source>
</evidence>
<feature type="region of interest" description="Disordered" evidence="4">
    <location>
        <begin position="463"/>
        <end position="490"/>
    </location>
</feature>
<dbReference type="RefSeq" id="XP_004355216.1">
    <property type="nucleotide sequence ID" value="XM_004355164.1"/>
</dbReference>
<organism evidence="6 7">
    <name type="scientific">Cavenderia fasciculata</name>
    <name type="common">Slime mold</name>
    <name type="synonym">Dictyostelium fasciculatum</name>
    <dbReference type="NCBI Taxonomy" id="261658"/>
    <lineage>
        <taxon>Eukaryota</taxon>
        <taxon>Amoebozoa</taxon>
        <taxon>Evosea</taxon>
        <taxon>Eumycetozoa</taxon>
        <taxon>Dictyostelia</taxon>
        <taxon>Acytosteliales</taxon>
        <taxon>Cavenderiaceae</taxon>
        <taxon>Cavenderia</taxon>
    </lineage>
</organism>
<protein>
    <submittedName>
        <fullName evidence="6">Threonine synthase</fullName>
    </submittedName>
</protein>
<dbReference type="PANTHER" id="PTHR48078">
    <property type="entry name" value="THREONINE DEHYDRATASE, MITOCHONDRIAL-RELATED"/>
    <property type="match status" value="1"/>
</dbReference>
<proteinExistence type="predicted"/>
<keyword evidence="7" id="KW-1185">Reference proteome</keyword>
<feature type="region of interest" description="Disordered" evidence="4">
    <location>
        <begin position="100"/>
        <end position="120"/>
    </location>
</feature>
<evidence type="ECO:0000313" key="7">
    <source>
        <dbReference type="Proteomes" id="UP000007797"/>
    </source>
</evidence>
<dbReference type="Proteomes" id="UP000007797">
    <property type="component" value="Unassembled WGS sequence"/>
</dbReference>
<dbReference type="AlphaFoldDB" id="F4Q2W6"/>
<keyword evidence="2" id="KW-0663">Pyridoxal phosphate</keyword>
<dbReference type="Gene3D" id="3.40.50.1100">
    <property type="match status" value="2"/>
</dbReference>
<sequence>MTKDNSSSSCRNNSCSSSYMTHLECSRCSHIEDCNNPLLVRYDLERVAKLLTKEMISSREASLWRYRELLPLQDMAYKVSMGEGMSPLWKVNSSSSYPSSSLHSEAPRANANGGSYNNNNSDGSIVSSSSSYLNMTSLWIKDESQMPTGTFKSRGSSVAISRAKELGLKTVCLPSNGNAGGAWACYGARARMNVVLAIPKDATCMAKEEAMIYGASVYLVDGMITDCGRIINDYVKRENRAGGTSFEVSTLKEPYRVEGKKTMGYEIAEQLGWQFPDAIVYPTGGGVGIIAIYKAFQELLDLGWVHSPMPKFISIQSNGCSPLKKAFDNGQDRCEVFENASTIAVGMRVPKSFGDFMIIDICKKTNGGFLTVSDTEILNMYKEFPRREGAFLCLEGAAAMVGVEKALECNMIGCNDRVICINTGTGLKTPTIFNHSSIINQLPILDKKFGSIDIINDGGDTNKINNNNNNSSNGCHGSSNGNGHNGHGHQ</sequence>
<feature type="compositionally biased region" description="Low complexity" evidence="4">
    <location>
        <begin position="463"/>
        <end position="482"/>
    </location>
</feature>
<dbReference type="InterPro" id="IPR036052">
    <property type="entry name" value="TrpB-like_PALP_sf"/>
</dbReference>
<dbReference type="GO" id="GO:0006565">
    <property type="term" value="P:L-serine catabolic process"/>
    <property type="evidence" value="ECO:0007669"/>
    <property type="project" value="TreeGrafter"/>
</dbReference>
<dbReference type="KEGG" id="dfa:DFA_07720"/>
<evidence type="ECO:0000313" key="6">
    <source>
        <dbReference type="EMBL" id="EGG16742.1"/>
    </source>
</evidence>
<evidence type="ECO:0000256" key="4">
    <source>
        <dbReference type="SAM" id="MobiDB-lite"/>
    </source>
</evidence>
<dbReference type="GO" id="GO:0009097">
    <property type="term" value="P:isoleucine biosynthetic process"/>
    <property type="evidence" value="ECO:0007669"/>
    <property type="project" value="TreeGrafter"/>
</dbReference>
<feature type="domain" description="Tryptophan synthase beta chain-like PALP" evidence="5">
    <location>
        <begin position="134"/>
        <end position="424"/>
    </location>
</feature>
<dbReference type="Pfam" id="PF00291">
    <property type="entry name" value="PALP"/>
    <property type="match status" value="1"/>
</dbReference>
<dbReference type="InterPro" id="IPR050147">
    <property type="entry name" value="Ser/Thr_Dehydratase"/>
</dbReference>
<dbReference type="GO" id="GO:0006567">
    <property type="term" value="P:L-threonine catabolic process"/>
    <property type="evidence" value="ECO:0007669"/>
    <property type="project" value="TreeGrafter"/>
</dbReference>
<name>F4Q2W6_CACFS</name>
<dbReference type="GO" id="GO:0004794">
    <property type="term" value="F:threonine deaminase activity"/>
    <property type="evidence" value="ECO:0007669"/>
    <property type="project" value="TreeGrafter"/>
</dbReference>
<dbReference type="CDD" id="cd01563">
    <property type="entry name" value="Thr-synth_1"/>
    <property type="match status" value="1"/>
</dbReference>
<evidence type="ECO:0000256" key="1">
    <source>
        <dbReference type="ARBA" id="ARBA00001933"/>
    </source>
</evidence>
<dbReference type="GO" id="GO:0003941">
    <property type="term" value="F:L-serine ammonia-lyase activity"/>
    <property type="evidence" value="ECO:0007669"/>
    <property type="project" value="TreeGrafter"/>
</dbReference>
<dbReference type="OrthoDB" id="19041at2759"/>
<dbReference type="PANTHER" id="PTHR48078:SF6">
    <property type="entry name" value="L-THREONINE DEHYDRATASE CATABOLIC TDCB"/>
    <property type="match status" value="1"/>
</dbReference>
<evidence type="ECO:0000256" key="2">
    <source>
        <dbReference type="ARBA" id="ARBA00022898"/>
    </source>
</evidence>
<evidence type="ECO:0000256" key="3">
    <source>
        <dbReference type="ARBA" id="ARBA00023239"/>
    </source>
</evidence>
<dbReference type="STRING" id="1054147.F4Q2W6"/>
<dbReference type="InterPro" id="IPR001926">
    <property type="entry name" value="TrpB-like_PALP"/>
</dbReference>
<reference evidence="7" key="1">
    <citation type="journal article" date="2011" name="Genome Res.">
        <title>Phylogeny-wide analysis of social amoeba genomes highlights ancient origins for complex intercellular communication.</title>
        <authorList>
            <person name="Heidel A.J."/>
            <person name="Lawal H.M."/>
            <person name="Felder M."/>
            <person name="Schilde C."/>
            <person name="Helps N.R."/>
            <person name="Tunggal B."/>
            <person name="Rivero F."/>
            <person name="John U."/>
            <person name="Schleicher M."/>
            <person name="Eichinger L."/>
            <person name="Platzer M."/>
            <person name="Noegel A.A."/>
            <person name="Schaap P."/>
            <person name="Gloeckner G."/>
        </authorList>
    </citation>
    <scope>NUCLEOTIDE SEQUENCE [LARGE SCALE GENOMIC DNA]</scope>
    <source>
        <strain evidence="7">SH3</strain>
    </source>
</reference>